<dbReference type="EMBL" id="JAGIXG020000007">
    <property type="protein sequence ID" value="KAI6783463.1"/>
    <property type="molecule type" value="Genomic_DNA"/>
</dbReference>
<protein>
    <recommendedName>
        <fullName evidence="10">Hexosyltransferase</fullName>
        <ecNumber evidence="10">2.4.1.-</ecNumber>
    </recommendedName>
</protein>
<dbReference type="PANTHER" id="PTHR11214">
    <property type="entry name" value="BETA-1,3-N-ACETYLGLUCOSAMINYLTRANSFERASE"/>
    <property type="match status" value="1"/>
</dbReference>
<evidence type="ECO:0000256" key="5">
    <source>
        <dbReference type="ARBA" id="ARBA00022692"/>
    </source>
</evidence>
<keyword evidence="8 10" id="KW-0333">Golgi apparatus</keyword>
<evidence type="ECO:0000256" key="8">
    <source>
        <dbReference type="ARBA" id="ARBA00023034"/>
    </source>
</evidence>
<evidence type="ECO:0000256" key="3">
    <source>
        <dbReference type="ARBA" id="ARBA00022676"/>
    </source>
</evidence>
<dbReference type="Proteomes" id="UP001055219">
    <property type="component" value="Unassembled WGS sequence"/>
</dbReference>
<dbReference type="GeneID" id="75831975"/>
<keyword evidence="6 10" id="KW-0735">Signal-anchor</keyword>
<name>A0A9P9Y4H2_9HYPO</name>
<keyword evidence="12" id="KW-1185">Reference proteome</keyword>
<comment type="caution">
    <text evidence="11">The sequence shown here is derived from an EMBL/GenBank/DDBJ whole genome shotgun (WGS) entry which is preliminary data.</text>
</comment>
<evidence type="ECO:0000313" key="12">
    <source>
        <dbReference type="Proteomes" id="UP001055219"/>
    </source>
</evidence>
<evidence type="ECO:0000256" key="9">
    <source>
        <dbReference type="ARBA" id="ARBA00023136"/>
    </source>
</evidence>
<dbReference type="RefSeq" id="XP_051364319.1">
    <property type="nucleotide sequence ID" value="XM_051503916.1"/>
</dbReference>
<comment type="subcellular location">
    <subcellularLocation>
        <location evidence="1 10">Golgi apparatus membrane</location>
        <topology evidence="1 10">Single-pass type II membrane protein</topology>
    </subcellularLocation>
</comment>
<gene>
    <name evidence="11" type="ORF">J7T54_005492</name>
</gene>
<reference evidence="11" key="2">
    <citation type="submission" date="2022-07" db="EMBL/GenBank/DDBJ databases">
        <authorList>
            <person name="Goncalves M.F.M."/>
            <person name="Hilario S."/>
            <person name="Van De Peer Y."/>
            <person name="Esteves A.C."/>
            <person name="Alves A."/>
        </authorList>
    </citation>
    <scope>NUCLEOTIDE SEQUENCE</scope>
    <source>
        <strain evidence="11">MUM 19.33</strain>
    </source>
</reference>
<evidence type="ECO:0000256" key="6">
    <source>
        <dbReference type="ARBA" id="ARBA00022968"/>
    </source>
</evidence>
<evidence type="ECO:0000256" key="4">
    <source>
        <dbReference type="ARBA" id="ARBA00022679"/>
    </source>
</evidence>
<evidence type="ECO:0000313" key="11">
    <source>
        <dbReference type="EMBL" id="KAI6783463.1"/>
    </source>
</evidence>
<comment type="similarity">
    <text evidence="2 10">Belongs to the glycosyltransferase 31 family.</text>
</comment>
<dbReference type="EC" id="2.4.1.-" evidence="10"/>
<dbReference type="GO" id="GO:0000139">
    <property type="term" value="C:Golgi membrane"/>
    <property type="evidence" value="ECO:0007669"/>
    <property type="project" value="UniProtKB-SubCell"/>
</dbReference>
<evidence type="ECO:0000256" key="1">
    <source>
        <dbReference type="ARBA" id="ARBA00004323"/>
    </source>
</evidence>
<evidence type="ECO:0000256" key="7">
    <source>
        <dbReference type="ARBA" id="ARBA00022989"/>
    </source>
</evidence>
<proteinExistence type="inferred from homology"/>
<sequence length="486" mass="56492">MHGTLKDPFAYDRDLNGVDELLFLVPEPVNASMVALKDHPAARVRRSIWSWLPFTSQKKPWYMYSPPSYYIQVPRQTPNKRFRRVALITGLLALLLIKLMFTLSQDRPHHAPFETPASDLIVHGEPVKFLPVPRYPLAPFPESPMHSLLDEQKAPSPWLVTVISPATDAARRMLIRSTWMHLYRDVPFDARFVISNPGPQWMENIRIENRTFGDMIVLDHIPEDDVTANTIKTIELYKWLIARGHHYEFVSKMDTDLWFNARGFWERYLTPLLRDDDAGRPRALVKRTIIGELYFSKRHDLVFPHGAMYTATWDMVELLSKLQDEHNVITGEDMAVAMLMLRGREVANMINFKGTEKFDYEDGDSRGDGTAWARRLTHPNATRHAIAGQDALAVHQLKDEKLFLKVADCFDERGVKQVPTSGPEREPPFRVRWWDLMMRFKLVATWSSRFDMIPDSLWKMDNGSWICDDIWRLGRSRTGYLEEQSI</sequence>
<dbReference type="Pfam" id="PF01762">
    <property type="entry name" value="Galactosyl_T"/>
    <property type="match status" value="1"/>
</dbReference>
<dbReference type="GO" id="GO:0016758">
    <property type="term" value="F:hexosyltransferase activity"/>
    <property type="evidence" value="ECO:0007669"/>
    <property type="project" value="InterPro"/>
</dbReference>
<keyword evidence="3 10" id="KW-0328">Glycosyltransferase</keyword>
<evidence type="ECO:0000256" key="10">
    <source>
        <dbReference type="RuleBase" id="RU363063"/>
    </source>
</evidence>
<organism evidence="11 12">
    <name type="scientific">Emericellopsis cladophorae</name>
    <dbReference type="NCBI Taxonomy" id="2686198"/>
    <lineage>
        <taxon>Eukaryota</taxon>
        <taxon>Fungi</taxon>
        <taxon>Dikarya</taxon>
        <taxon>Ascomycota</taxon>
        <taxon>Pezizomycotina</taxon>
        <taxon>Sordariomycetes</taxon>
        <taxon>Hypocreomycetidae</taxon>
        <taxon>Hypocreales</taxon>
        <taxon>Bionectriaceae</taxon>
        <taxon>Emericellopsis</taxon>
    </lineage>
</organism>
<dbReference type="InterPro" id="IPR002659">
    <property type="entry name" value="Glyco_trans_31"/>
</dbReference>
<keyword evidence="7 10" id="KW-1133">Transmembrane helix</keyword>
<keyword evidence="9 10" id="KW-0472">Membrane</keyword>
<dbReference type="OrthoDB" id="2139606at2759"/>
<accession>A0A9P9Y4H2</accession>
<keyword evidence="4" id="KW-0808">Transferase</keyword>
<dbReference type="AlphaFoldDB" id="A0A9P9Y4H2"/>
<evidence type="ECO:0000256" key="2">
    <source>
        <dbReference type="ARBA" id="ARBA00008661"/>
    </source>
</evidence>
<dbReference type="PANTHER" id="PTHR11214:SF351">
    <property type="entry name" value="BETA-1,3-GALACTOSYLTRANSFERASE PVG3"/>
    <property type="match status" value="1"/>
</dbReference>
<feature type="transmembrane region" description="Helical" evidence="10">
    <location>
        <begin position="85"/>
        <end position="103"/>
    </location>
</feature>
<reference evidence="11" key="1">
    <citation type="journal article" date="2021" name="J Fungi (Basel)">
        <title>Genomic and Metabolomic Analyses of the Marine Fungus Emericellopsis cladophorae: Insights into Saltwater Adaptability Mechanisms and Its Biosynthetic Potential.</title>
        <authorList>
            <person name="Goncalves M.F.M."/>
            <person name="Hilario S."/>
            <person name="Van de Peer Y."/>
            <person name="Esteves A.C."/>
            <person name="Alves A."/>
        </authorList>
    </citation>
    <scope>NUCLEOTIDE SEQUENCE</scope>
    <source>
        <strain evidence="11">MUM 19.33</strain>
    </source>
</reference>
<keyword evidence="5 10" id="KW-0812">Transmembrane</keyword>